<protein>
    <submittedName>
        <fullName evidence="1">Uncharacterized protein</fullName>
    </submittedName>
</protein>
<proteinExistence type="predicted"/>
<dbReference type="AlphaFoldDB" id="A0A922L430"/>
<dbReference type="EMBL" id="ASGP02000004">
    <property type="protein sequence ID" value="KAH9511015.1"/>
    <property type="molecule type" value="Genomic_DNA"/>
</dbReference>
<accession>A0A922L430</accession>
<reference evidence="1" key="1">
    <citation type="submission" date="2013-05" db="EMBL/GenBank/DDBJ databases">
        <authorList>
            <person name="Yim A.K.Y."/>
            <person name="Chan T.F."/>
            <person name="Ji K.M."/>
            <person name="Liu X.Y."/>
            <person name="Zhou J.W."/>
            <person name="Li R.Q."/>
            <person name="Yang K.Y."/>
            <person name="Li J."/>
            <person name="Li M."/>
            <person name="Law P.T.W."/>
            <person name="Wu Y.L."/>
            <person name="Cai Z.L."/>
            <person name="Qin H."/>
            <person name="Bao Y."/>
            <person name="Leung R.K.K."/>
            <person name="Ng P.K.S."/>
            <person name="Zou J."/>
            <person name="Zhong X.J."/>
            <person name="Ran P.X."/>
            <person name="Zhong N.S."/>
            <person name="Liu Z.G."/>
            <person name="Tsui S.K.W."/>
        </authorList>
    </citation>
    <scope>NUCLEOTIDE SEQUENCE</scope>
    <source>
        <strain evidence="1">Derf</strain>
        <tissue evidence="1">Whole organism</tissue>
    </source>
</reference>
<dbReference type="Proteomes" id="UP000790347">
    <property type="component" value="Unassembled WGS sequence"/>
</dbReference>
<sequence length="64" mass="7585">MKLSKKVKLNFFVGKDQNLESPNSHILGTIVLKILKKYLYIKGMKVSRLENNDWKKKRFVLHII</sequence>
<keyword evidence="2" id="KW-1185">Reference proteome</keyword>
<comment type="caution">
    <text evidence="1">The sequence shown here is derived from an EMBL/GenBank/DDBJ whole genome shotgun (WGS) entry which is preliminary data.</text>
</comment>
<reference evidence="1" key="2">
    <citation type="journal article" date="2022" name="Res Sq">
        <title>Comparative Genomics Reveals Insights into the Divergent Evolution of Astigmatic Mites and Household Pest Adaptations.</title>
        <authorList>
            <person name="Xiong Q."/>
            <person name="Wan A.T.-Y."/>
            <person name="Liu X.-Y."/>
            <person name="Fung C.S.-H."/>
            <person name="Xiao X."/>
            <person name="Malainual N."/>
            <person name="Hou J."/>
            <person name="Wang L."/>
            <person name="Wang M."/>
            <person name="Yang K."/>
            <person name="Cui Y."/>
            <person name="Leung E."/>
            <person name="Nong W."/>
            <person name="Shin S.-K."/>
            <person name="Au S."/>
            <person name="Jeong K.Y."/>
            <person name="Chew F.T."/>
            <person name="Hui J."/>
            <person name="Leung T.F."/>
            <person name="Tungtrongchitr A."/>
            <person name="Zhong N."/>
            <person name="Liu Z."/>
            <person name="Tsui S."/>
        </authorList>
    </citation>
    <scope>NUCLEOTIDE SEQUENCE</scope>
    <source>
        <strain evidence="1">Derf</strain>
        <tissue evidence="1">Whole organism</tissue>
    </source>
</reference>
<organism evidence="1 2">
    <name type="scientific">Dermatophagoides farinae</name>
    <name type="common">American house dust mite</name>
    <dbReference type="NCBI Taxonomy" id="6954"/>
    <lineage>
        <taxon>Eukaryota</taxon>
        <taxon>Metazoa</taxon>
        <taxon>Ecdysozoa</taxon>
        <taxon>Arthropoda</taxon>
        <taxon>Chelicerata</taxon>
        <taxon>Arachnida</taxon>
        <taxon>Acari</taxon>
        <taxon>Acariformes</taxon>
        <taxon>Sarcoptiformes</taxon>
        <taxon>Astigmata</taxon>
        <taxon>Psoroptidia</taxon>
        <taxon>Analgoidea</taxon>
        <taxon>Pyroglyphidae</taxon>
        <taxon>Dermatophagoidinae</taxon>
        <taxon>Dermatophagoides</taxon>
    </lineage>
</organism>
<evidence type="ECO:0000313" key="2">
    <source>
        <dbReference type="Proteomes" id="UP000790347"/>
    </source>
</evidence>
<name>A0A922L430_DERFA</name>
<evidence type="ECO:0000313" key="1">
    <source>
        <dbReference type="EMBL" id="KAH9511015.1"/>
    </source>
</evidence>
<gene>
    <name evidence="1" type="ORF">DERF_009500</name>
</gene>